<dbReference type="Proteomes" id="UP001054821">
    <property type="component" value="Chromosome 8"/>
</dbReference>
<dbReference type="InterPro" id="IPR012337">
    <property type="entry name" value="RNaseH-like_sf"/>
</dbReference>
<gene>
    <name evidence="2" type="ORF">L3X38_042992</name>
</gene>
<evidence type="ECO:0000313" key="2">
    <source>
        <dbReference type="EMBL" id="KAI5313816.1"/>
    </source>
</evidence>
<dbReference type="GO" id="GO:0015074">
    <property type="term" value="P:DNA integration"/>
    <property type="evidence" value="ECO:0007669"/>
    <property type="project" value="InterPro"/>
</dbReference>
<dbReference type="InterPro" id="IPR001584">
    <property type="entry name" value="Integrase_cat-core"/>
</dbReference>
<dbReference type="SUPFAM" id="SSF53098">
    <property type="entry name" value="Ribonuclease H-like"/>
    <property type="match status" value="1"/>
</dbReference>
<feature type="domain" description="Integrase catalytic" evidence="1">
    <location>
        <begin position="70"/>
        <end position="205"/>
    </location>
</feature>
<keyword evidence="3" id="KW-1185">Reference proteome</keyword>
<sequence length="205" mass="24005">MSILLWQIEQHLENHLACRFGHLNYCSLRLLQEKDMVQGLLKLQESEKTCSGCAIGKSHRSSFDKEIAWRASQPLELIHSDTCGPMQSITLGGNRYFLTFIDDHTRMCWVFFLQHKSQAFNIFKRFKNMVELQSGYQIKKLRSDRGGEYTSLEFSKFCEEMGLERQLTIAYSPQQNGVAERKNHTVMEMARTMMHEKKIPLKFWA</sequence>
<protein>
    <recommendedName>
        <fullName evidence="1">Integrase catalytic domain-containing protein</fullName>
    </recommendedName>
</protein>
<name>A0AAD4UXQ4_PRUDU</name>
<reference evidence="2 3" key="1">
    <citation type="journal article" date="2022" name="G3 (Bethesda)">
        <title>Whole-genome sequence and methylome profiling of the almond [Prunus dulcis (Mill.) D.A. Webb] cultivar 'Nonpareil'.</title>
        <authorList>
            <person name="D'Amico-Willman K.M."/>
            <person name="Ouma W.Z."/>
            <person name="Meulia T."/>
            <person name="Sideli G.M."/>
            <person name="Gradziel T.M."/>
            <person name="Fresnedo-Ramirez J."/>
        </authorList>
    </citation>
    <scope>NUCLEOTIDE SEQUENCE [LARGE SCALE GENOMIC DNA]</scope>
    <source>
        <strain evidence="2">Clone GOH B32 T37-40</strain>
    </source>
</reference>
<organism evidence="2 3">
    <name type="scientific">Prunus dulcis</name>
    <name type="common">Almond</name>
    <name type="synonym">Amygdalus dulcis</name>
    <dbReference type="NCBI Taxonomy" id="3755"/>
    <lineage>
        <taxon>Eukaryota</taxon>
        <taxon>Viridiplantae</taxon>
        <taxon>Streptophyta</taxon>
        <taxon>Embryophyta</taxon>
        <taxon>Tracheophyta</taxon>
        <taxon>Spermatophyta</taxon>
        <taxon>Magnoliopsida</taxon>
        <taxon>eudicotyledons</taxon>
        <taxon>Gunneridae</taxon>
        <taxon>Pentapetalae</taxon>
        <taxon>rosids</taxon>
        <taxon>fabids</taxon>
        <taxon>Rosales</taxon>
        <taxon>Rosaceae</taxon>
        <taxon>Amygdaloideae</taxon>
        <taxon>Amygdaleae</taxon>
        <taxon>Prunus</taxon>
    </lineage>
</organism>
<dbReference type="Pfam" id="PF00665">
    <property type="entry name" value="rve"/>
    <property type="match status" value="1"/>
</dbReference>
<dbReference type="EMBL" id="JAJFAZ020000008">
    <property type="protein sequence ID" value="KAI5313816.1"/>
    <property type="molecule type" value="Genomic_DNA"/>
</dbReference>
<dbReference type="Gene3D" id="3.30.420.10">
    <property type="entry name" value="Ribonuclease H-like superfamily/Ribonuclease H"/>
    <property type="match status" value="1"/>
</dbReference>
<accession>A0AAD4UXQ4</accession>
<dbReference type="InterPro" id="IPR039537">
    <property type="entry name" value="Retrotran_Ty1/copia-like"/>
</dbReference>
<dbReference type="GO" id="GO:0003676">
    <property type="term" value="F:nucleic acid binding"/>
    <property type="evidence" value="ECO:0007669"/>
    <property type="project" value="InterPro"/>
</dbReference>
<evidence type="ECO:0000313" key="3">
    <source>
        <dbReference type="Proteomes" id="UP001054821"/>
    </source>
</evidence>
<dbReference type="AlphaFoldDB" id="A0AAD4UXQ4"/>
<evidence type="ECO:0000259" key="1">
    <source>
        <dbReference type="PROSITE" id="PS50994"/>
    </source>
</evidence>
<comment type="caution">
    <text evidence="2">The sequence shown here is derived from an EMBL/GenBank/DDBJ whole genome shotgun (WGS) entry which is preliminary data.</text>
</comment>
<proteinExistence type="predicted"/>
<dbReference type="InterPro" id="IPR036397">
    <property type="entry name" value="RNaseH_sf"/>
</dbReference>
<dbReference type="PROSITE" id="PS50994">
    <property type="entry name" value="INTEGRASE"/>
    <property type="match status" value="1"/>
</dbReference>
<dbReference type="PANTHER" id="PTHR42648">
    <property type="entry name" value="TRANSPOSASE, PUTATIVE-RELATED"/>
    <property type="match status" value="1"/>
</dbReference>
<dbReference type="PANTHER" id="PTHR42648:SF18">
    <property type="entry name" value="RETROTRANSPOSON, UNCLASSIFIED-LIKE PROTEIN"/>
    <property type="match status" value="1"/>
</dbReference>